<keyword evidence="12" id="KW-1185">Reference proteome</keyword>
<dbReference type="InterPro" id="IPR003593">
    <property type="entry name" value="AAA+_ATPase"/>
</dbReference>
<dbReference type="HAMAP" id="MF_00350">
    <property type="entry name" value="RadB"/>
    <property type="match status" value="1"/>
</dbReference>
<reference evidence="11 12" key="1">
    <citation type="submission" date="2019-09" db="EMBL/GenBank/DDBJ databases">
        <title>The complete genome of Methanoplanus sp. FWC-SCC4.</title>
        <authorList>
            <person name="Chen S.-C."/>
            <person name="Zhou Y.-Z."/>
            <person name="Lai M.-C."/>
        </authorList>
    </citation>
    <scope>NUCLEOTIDE SEQUENCE [LARGE SCALE GENOMIC DNA]</scope>
    <source>
        <strain evidence="11 12">FWC-SCC4</strain>
    </source>
</reference>
<dbReference type="KEGG" id="mefw:F1737_02930"/>
<dbReference type="AlphaFoldDB" id="A0AA97I3B7"/>
<feature type="domain" description="RecA family profile 1" evidence="10">
    <location>
        <begin position="2"/>
        <end position="161"/>
    </location>
</feature>
<dbReference type="GeneID" id="85229089"/>
<dbReference type="GO" id="GO:0005524">
    <property type="term" value="F:ATP binding"/>
    <property type="evidence" value="ECO:0007669"/>
    <property type="project" value="UniProtKB-UniRule"/>
</dbReference>
<dbReference type="EMBL" id="CP043875">
    <property type="protein sequence ID" value="WOF15716.1"/>
    <property type="molecule type" value="Genomic_DNA"/>
</dbReference>
<keyword evidence="6 9" id="KW-0238">DNA-binding</keyword>
<evidence type="ECO:0000256" key="7">
    <source>
        <dbReference type="ARBA" id="ARBA00023172"/>
    </source>
</evidence>
<dbReference type="RefSeq" id="WP_317137290.1">
    <property type="nucleotide sequence ID" value="NZ_CP043875.1"/>
</dbReference>
<sequence>MDFSKINTGSSDFDELIGGGLERRVITQMYGEPGSGKSTICTLCAVNILKSGKCAIIIDSEGFSAERFEQIAGSDESKNLAERLFLFEPLDFSEQGLMIAQCDTLLRDNDIGLIILDSATALYRVELGNSGEGQRRLGQQLIHLLGYARKYDIPVIVTNQVYMDINNEMLTGLGGTSLRHISKVIVRLEKQNSHKTAILEKHRSKPEGRSFDFKIINEGIIKV</sequence>
<dbReference type="NCBIfam" id="TIGR02237">
    <property type="entry name" value="recomb_radB"/>
    <property type="match status" value="1"/>
</dbReference>
<accession>A0AA97I3B7</accession>
<dbReference type="PROSITE" id="PS50162">
    <property type="entry name" value="RECA_2"/>
    <property type="match status" value="1"/>
</dbReference>
<keyword evidence="4 9" id="KW-0227">DNA damage</keyword>
<gene>
    <name evidence="9 11" type="primary">radB</name>
    <name evidence="11" type="ORF">F1737_02930</name>
</gene>
<evidence type="ECO:0000256" key="8">
    <source>
        <dbReference type="ARBA" id="ARBA00024641"/>
    </source>
</evidence>
<comment type="similarity">
    <text evidence="1 9">Belongs to the eukaryotic RecA-like protein family. RadB subfamily.</text>
</comment>
<dbReference type="SMART" id="SM00382">
    <property type="entry name" value="AAA"/>
    <property type="match status" value="1"/>
</dbReference>
<dbReference type="GO" id="GO:0006281">
    <property type="term" value="P:DNA repair"/>
    <property type="evidence" value="ECO:0007669"/>
    <property type="project" value="UniProtKB-UniRule"/>
</dbReference>
<evidence type="ECO:0000313" key="11">
    <source>
        <dbReference type="EMBL" id="WOF15716.1"/>
    </source>
</evidence>
<dbReference type="Pfam" id="PF08423">
    <property type="entry name" value="Rad51"/>
    <property type="match status" value="1"/>
</dbReference>
<evidence type="ECO:0000256" key="5">
    <source>
        <dbReference type="ARBA" id="ARBA00022840"/>
    </source>
</evidence>
<comment type="function">
    <text evidence="8 9">Involved in DNA repair and in homologous recombination. May regulate the cleavage reactions of the branch-structured DNA. Has a very weak ATPase activity that is not stimulated by DNA. Binds DNA but does not promote DNA strands exchange.</text>
</comment>
<evidence type="ECO:0000256" key="6">
    <source>
        <dbReference type="ARBA" id="ARBA00023125"/>
    </source>
</evidence>
<evidence type="ECO:0000256" key="9">
    <source>
        <dbReference type="HAMAP-Rule" id="MF_00350"/>
    </source>
</evidence>
<dbReference type="GO" id="GO:0003684">
    <property type="term" value="F:damaged DNA binding"/>
    <property type="evidence" value="ECO:0007669"/>
    <property type="project" value="UniProtKB-UniRule"/>
</dbReference>
<proteinExistence type="inferred from homology"/>
<evidence type="ECO:0000256" key="1">
    <source>
        <dbReference type="ARBA" id="ARBA00006876"/>
    </source>
</evidence>
<dbReference type="InterPro" id="IPR027417">
    <property type="entry name" value="P-loop_NTPase"/>
</dbReference>
<protein>
    <recommendedName>
        <fullName evidence="2 9">DNA repair and recombination protein RadB</fullName>
    </recommendedName>
</protein>
<evidence type="ECO:0000259" key="10">
    <source>
        <dbReference type="PROSITE" id="PS50162"/>
    </source>
</evidence>
<organism evidence="11 12">
    <name type="scientific">Methanochimaera problematica</name>
    <dbReference type="NCBI Taxonomy" id="2609417"/>
    <lineage>
        <taxon>Archaea</taxon>
        <taxon>Methanobacteriati</taxon>
        <taxon>Methanobacteriota</taxon>
        <taxon>Stenosarchaea group</taxon>
        <taxon>Methanomicrobia</taxon>
        <taxon>Methanomicrobiales</taxon>
        <taxon>Methanomicrobiaceae</taxon>
        <taxon>Methanochimaera</taxon>
    </lineage>
</organism>
<evidence type="ECO:0000256" key="4">
    <source>
        <dbReference type="ARBA" id="ARBA00022763"/>
    </source>
</evidence>
<dbReference type="PIRSF" id="PIRSF003336">
    <property type="entry name" value="RadB"/>
    <property type="match status" value="1"/>
</dbReference>
<evidence type="ECO:0000256" key="2">
    <source>
        <dbReference type="ARBA" id="ARBA00018143"/>
    </source>
</evidence>
<dbReference type="GO" id="GO:0140664">
    <property type="term" value="F:ATP-dependent DNA damage sensor activity"/>
    <property type="evidence" value="ECO:0007669"/>
    <property type="project" value="InterPro"/>
</dbReference>
<name>A0AA97I3B7_9EURY</name>
<dbReference type="GO" id="GO:0006310">
    <property type="term" value="P:DNA recombination"/>
    <property type="evidence" value="ECO:0007669"/>
    <property type="project" value="UniProtKB-UniRule"/>
</dbReference>
<dbReference type="Gene3D" id="3.40.50.300">
    <property type="entry name" value="P-loop containing nucleotide triphosphate hydrolases"/>
    <property type="match status" value="1"/>
</dbReference>
<dbReference type="InterPro" id="IPR013632">
    <property type="entry name" value="Rad51_C"/>
</dbReference>
<keyword evidence="5 9" id="KW-0067">ATP-binding</keyword>
<evidence type="ECO:0000256" key="3">
    <source>
        <dbReference type="ARBA" id="ARBA00022741"/>
    </source>
</evidence>
<dbReference type="PANTHER" id="PTHR22942:SF47">
    <property type="entry name" value="DNA REPAIR AND RECOMBINATION PROTEIN RADB"/>
    <property type="match status" value="1"/>
</dbReference>
<evidence type="ECO:0000313" key="12">
    <source>
        <dbReference type="Proteomes" id="UP001301797"/>
    </source>
</evidence>
<dbReference type="SUPFAM" id="SSF52540">
    <property type="entry name" value="P-loop containing nucleoside triphosphate hydrolases"/>
    <property type="match status" value="1"/>
</dbReference>
<dbReference type="PANTHER" id="PTHR22942">
    <property type="entry name" value="RECA/RAD51/RADA DNA STRAND-PAIRING FAMILY MEMBER"/>
    <property type="match status" value="1"/>
</dbReference>
<dbReference type="Proteomes" id="UP001301797">
    <property type="component" value="Chromosome"/>
</dbReference>
<keyword evidence="7 9" id="KW-0233">DNA recombination</keyword>
<keyword evidence="3 9" id="KW-0547">Nucleotide-binding</keyword>
<dbReference type="InterPro" id="IPR011939">
    <property type="entry name" value="DNA_repair_and_recomb_RadB"/>
</dbReference>
<dbReference type="InterPro" id="IPR020588">
    <property type="entry name" value="RecA_ATP-bd"/>
</dbReference>